<accession>A0A1Y2ETT3</accession>
<dbReference type="Pfam" id="PF08757">
    <property type="entry name" value="CotH"/>
    <property type="match status" value="1"/>
</dbReference>
<feature type="transmembrane region" description="Helical" evidence="1">
    <location>
        <begin position="592"/>
        <end position="611"/>
    </location>
</feature>
<reference evidence="2 3" key="1">
    <citation type="submission" date="2016-08" db="EMBL/GenBank/DDBJ databases">
        <title>A Parts List for Fungal Cellulosomes Revealed by Comparative Genomics.</title>
        <authorList>
            <consortium name="DOE Joint Genome Institute"/>
            <person name="Haitjema C.H."/>
            <person name="Gilmore S.P."/>
            <person name="Henske J.K."/>
            <person name="Solomon K.V."/>
            <person name="De Groot R."/>
            <person name="Kuo A."/>
            <person name="Mondo S.J."/>
            <person name="Salamov A.A."/>
            <person name="Labutti K."/>
            <person name="Zhao Z."/>
            <person name="Chiniquy J."/>
            <person name="Barry K."/>
            <person name="Brewer H.M."/>
            <person name="Purvine S.O."/>
            <person name="Wright A.T."/>
            <person name="Boxma B."/>
            <person name="Van Alen T."/>
            <person name="Hackstein J.H."/>
            <person name="Baker S.E."/>
            <person name="Grigoriev I.V."/>
            <person name="O'Malley M.A."/>
        </authorList>
    </citation>
    <scope>NUCLEOTIDE SEQUENCE [LARGE SCALE GENOMIC DNA]</scope>
    <source>
        <strain evidence="2 3">G1</strain>
    </source>
</reference>
<dbReference type="PANTHER" id="PTHR40050">
    <property type="entry name" value="INNER SPORE COAT PROTEIN H"/>
    <property type="match status" value="1"/>
</dbReference>
<evidence type="ECO:0000313" key="2">
    <source>
        <dbReference type="EMBL" id="ORY74971.1"/>
    </source>
</evidence>
<dbReference type="PANTHER" id="PTHR40050:SF1">
    <property type="entry name" value="INNER SPORE COAT PROTEIN H"/>
    <property type="match status" value="1"/>
</dbReference>
<evidence type="ECO:0000256" key="1">
    <source>
        <dbReference type="SAM" id="Phobius"/>
    </source>
</evidence>
<name>A0A1Y2ETT3_9FUNG</name>
<proteinExistence type="predicted"/>
<evidence type="ECO:0008006" key="4">
    <source>
        <dbReference type="Google" id="ProtNLM"/>
    </source>
</evidence>
<dbReference type="AlphaFoldDB" id="A0A1Y2ETT3"/>
<gene>
    <name evidence="2" type="ORF">LY90DRAFT_666103</name>
</gene>
<evidence type="ECO:0000313" key="3">
    <source>
        <dbReference type="Proteomes" id="UP000193920"/>
    </source>
</evidence>
<dbReference type="OrthoDB" id="2387105at2759"/>
<keyword evidence="1" id="KW-0812">Transmembrane</keyword>
<keyword evidence="3" id="KW-1185">Reference proteome</keyword>
<keyword evidence="1" id="KW-1133">Transmembrane helix</keyword>
<comment type="caution">
    <text evidence="2">The sequence shown here is derived from an EMBL/GenBank/DDBJ whole genome shotgun (WGS) entry which is preliminary data.</text>
</comment>
<organism evidence="2 3">
    <name type="scientific">Neocallimastix californiae</name>
    <dbReference type="NCBI Taxonomy" id="1754190"/>
    <lineage>
        <taxon>Eukaryota</taxon>
        <taxon>Fungi</taxon>
        <taxon>Fungi incertae sedis</taxon>
        <taxon>Chytridiomycota</taxon>
        <taxon>Chytridiomycota incertae sedis</taxon>
        <taxon>Neocallimastigomycetes</taxon>
        <taxon>Neocallimastigales</taxon>
        <taxon>Neocallimastigaceae</taxon>
        <taxon>Neocallimastix</taxon>
    </lineage>
</organism>
<dbReference type="Proteomes" id="UP000193920">
    <property type="component" value="Unassembled WGS sequence"/>
</dbReference>
<dbReference type="InterPro" id="IPR014867">
    <property type="entry name" value="Spore_coat_CotH_CotH2/3/7"/>
</dbReference>
<dbReference type="STRING" id="1754190.A0A1Y2ETT3"/>
<sequence>MNNLWLSVILTFTLIIGGFGRVVSFNLITFGKEVTVTFNGKTLPMILVNDYAPVYSLSGICPDEEFEYTYEVDGKSEGFTRKLAVGELTTHNEFFGRKKTLSPMKGMGYPADKPRWTRSIGKTDVFDDSYIPTIVIDEGSRSKFVEAPDAFTIGRFTMILKDEVFTEKEVEAKTQNRYHDKFQWRVKLENKIHKRKVFKFRANPDDPTFLRQALYGDMVAAAGNPVHNQVIVRVYLRDGTPIGLYLMIEVTSSKSFIKSQFYGNETTGKINVPETGLGFPLDCSTGADFIQGSDFSSFKYSEGENNKKIKYLTDAMHELDVNDEEEVRKFSKKWFDLDIFFKALAFEYLTGHWDSYWMYTSNFVMYDAPEESTKKTYKYYFIDQDFDQTFGIGLSKSVNHYGEDFPSQSYKTLVDRIWNIKGAESDGPNRAAIDIFLRGGVTTKMFEQHLIDIVKHIFNPVALGRRIDQYVSRYTDEIKWDYRSKRIHTAYISNRGNYTWTIQDFRENIDDTPKSSVEWGLKQWIKMRAKAVAKEFDFEWDSEPLDPILPVVPTVNNTITNSTNTNNTNNTSSEDDTLFGKVYVENLSLKGALPHFLNTLFYIAIIAFIFLL</sequence>
<dbReference type="EMBL" id="MCOG01000027">
    <property type="protein sequence ID" value="ORY74971.1"/>
    <property type="molecule type" value="Genomic_DNA"/>
</dbReference>
<keyword evidence="1" id="KW-0472">Membrane</keyword>
<protein>
    <recommendedName>
        <fullName evidence="4">Coth-domain-containing protein</fullName>
    </recommendedName>
</protein>